<dbReference type="SUPFAM" id="SSF53756">
    <property type="entry name" value="UDP-Glycosyltransferase/glycogen phosphorylase"/>
    <property type="match status" value="1"/>
</dbReference>
<feature type="domain" description="Glycosyltransferase subfamily 4-like N-terminal" evidence="3">
    <location>
        <begin position="6"/>
        <end position="172"/>
    </location>
</feature>
<dbReference type="Proteomes" id="UP000326570">
    <property type="component" value="Unassembled WGS sequence"/>
</dbReference>
<dbReference type="Gene3D" id="3.40.50.2000">
    <property type="entry name" value="Glycogen Phosphorylase B"/>
    <property type="match status" value="2"/>
</dbReference>
<gene>
    <name evidence="4" type="ORF">F0P94_00350</name>
</gene>
<dbReference type="AlphaFoldDB" id="A0A5N1JA46"/>
<sequence length="365" mass="41073">MTADTVGGVWTYALELIRTLGSQVQVALATMGAPLSPDQQAEVNALPNVELHESTWKLEWMANPWEDVNAAGQWLLEISRKFEPDLIHLNNFAHGNLPWNKPVLMVAHSCVLSWWQGVKNEKAPEEWGLYKTMVRQGLQAADLVIAPSAAMLREAADFYGPFRQERVIYNGRNKNLFRYAPKEPFIFSMGRIWDEAKNLELLTRVAAFLDWPVYIAGENVHPVTREEVDFKNVYFLGKLSQKEITSWLSRASIFALPARYEPFGLSALEAAFSGCALVLGNIKSQREIWENAACLVDPTDAGVLETTLQKLINDEFHRNIMSCRASKAAHAYSATRFALQYLDAYRQLTKASRILTGTTPKAPVN</sequence>
<name>A0A5N1JA46_9BACT</name>
<dbReference type="Pfam" id="PF00534">
    <property type="entry name" value="Glycos_transf_1"/>
    <property type="match status" value="1"/>
</dbReference>
<keyword evidence="1 4" id="KW-0808">Transferase</keyword>
<accession>A0A5N1JA46</accession>
<dbReference type="PANTHER" id="PTHR46401:SF2">
    <property type="entry name" value="GLYCOSYLTRANSFERASE WBBK-RELATED"/>
    <property type="match status" value="1"/>
</dbReference>
<keyword evidence="5" id="KW-1185">Reference proteome</keyword>
<evidence type="ECO:0000256" key="1">
    <source>
        <dbReference type="ARBA" id="ARBA00022679"/>
    </source>
</evidence>
<evidence type="ECO:0000313" key="4">
    <source>
        <dbReference type="EMBL" id="KAA9346185.1"/>
    </source>
</evidence>
<feature type="domain" description="Glycosyl transferase family 1" evidence="2">
    <location>
        <begin position="181"/>
        <end position="325"/>
    </location>
</feature>
<evidence type="ECO:0000259" key="2">
    <source>
        <dbReference type="Pfam" id="PF00534"/>
    </source>
</evidence>
<reference evidence="4 5" key="1">
    <citation type="submission" date="2019-09" db="EMBL/GenBank/DDBJ databases">
        <title>Genome sequence of Adhaeribacter sp. M2.</title>
        <authorList>
            <person name="Srinivasan S."/>
        </authorList>
    </citation>
    <scope>NUCLEOTIDE SEQUENCE [LARGE SCALE GENOMIC DNA]</scope>
    <source>
        <strain evidence="4 5">M2</strain>
    </source>
</reference>
<evidence type="ECO:0000259" key="3">
    <source>
        <dbReference type="Pfam" id="PF13439"/>
    </source>
</evidence>
<dbReference type="GO" id="GO:0016757">
    <property type="term" value="F:glycosyltransferase activity"/>
    <property type="evidence" value="ECO:0007669"/>
    <property type="project" value="InterPro"/>
</dbReference>
<dbReference type="EMBL" id="VTWT01000001">
    <property type="protein sequence ID" value="KAA9346185.1"/>
    <property type="molecule type" value="Genomic_DNA"/>
</dbReference>
<proteinExistence type="predicted"/>
<organism evidence="4 5">
    <name type="scientific">Adhaeribacter soli</name>
    <dbReference type="NCBI Taxonomy" id="2607655"/>
    <lineage>
        <taxon>Bacteria</taxon>
        <taxon>Pseudomonadati</taxon>
        <taxon>Bacteroidota</taxon>
        <taxon>Cytophagia</taxon>
        <taxon>Cytophagales</taxon>
        <taxon>Hymenobacteraceae</taxon>
        <taxon>Adhaeribacter</taxon>
    </lineage>
</organism>
<dbReference type="InterPro" id="IPR028098">
    <property type="entry name" value="Glyco_trans_4-like_N"/>
</dbReference>
<comment type="caution">
    <text evidence="4">The sequence shown here is derived from an EMBL/GenBank/DDBJ whole genome shotgun (WGS) entry which is preliminary data.</text>
</comment>
<dbReference type="InterPro" id="IPR001296">
    <property type="entry name" value="Glyco_trans_1"/>
</dbReference>
<dbReference type="Pfam" id="PF13439">
    <property type="entry name" value="Glyco_transf_4"/>
    <property type="match status" value="1"/>
</dbReference>
<dbReference type="PANTHER" id="PTHR46401">
    <property type="entry name" value="GLYCOSYLTRANSFERASE WBBK-RELATED"/>
    <property type="match status" value="1"/>
</dbReference>
<dbReference type="GO" id="GO:0009103">
    <property type="term" value="P:lipopolysaccharide biosynthetic process"/>
    <property type="evidence" value="ECO:0007669"/>
    <property type="project" value="TreeGrafter"/>
</dbReference>
<protein>
    <submittedName>
        <fullName evidence="4">Glycosyltransferase family 4 protein</fullName>
    </submittedName>
</protein>
<evidence type="ECO:0000313" key="5">
    <source>
        <dbReference type="Proteomes" id="UP000326570"/>
    </source>
</evidence>